<protein>
    <submittedName>
        <fullName evidence="1">Uncharacterized protein</fullName>
    </submittedName>
</protein>
<accession>A0A391P5K3</accession>
<reference evidence="1 2" key="1">
    <citation type="journal article" date="2018" name="PLoS ONE">
        <title>The draft genome of Kipferlia bialata reveals reductive genome evolution in fornicate parasites.</title>
        <authorList>
            <person name="Tanifuji G."/>
            <person name="Takabayashi S."/>
            <person name="Kume K."/>
            <person name="Takagi M."/>
            <person name="Nakayama T."/>
            <person name="Kamikawa R."/>
            <person name="Inagaki Y."/>
            <person name="Hashimoto T."/>
        </authorList>
    </citation>
    <scope>NUCLEOTIDE SEQUENCE [LARGE SCALE GENOMIC DNA]</scope>
    <source>
        <strain evidence="1">NY0173</strain>
    </source>
</reference>
<sequence length="29" mass="3224">VGKANMDNATVLHSACGVLNQMFKVWIYI</sequence>
<feature type="non-terminal residue" evidence="1">
    <location>
        <position position="1"/>
    </location>
</feature>
<keyword evidence="2" id="KW-1185">Reference proteome</keyword>
<evidence type="ECO:0000313" key="2">
    <source>
        <dbReference type="Proteomes" id="UP000265618"/>
    </source>
</evidence>
<organism evidence="1 2">
    <name type="scientific">Kipferlia bialata</name>
    <dbReference type="NCBI Taxonomy" id="797122"/>
    <lineage>
        <taxon>Eukaryota</taxon>
        <taxon>Metamonada</taxon>
        <taxon>Carpediemonas-like organisms</taxon>
        <taxon>Kipferlia</taxon>
    </lineage>
</organism>
<gene>
    <name evidence="1" type="ORF">KIPB_016332</name>
</gene>
<dbReference type="AlphaFoldDB" id="A0A391P5K3"/>
<proteinExistence type="predicted"/>
<name>A0A391P5K3_9EUKA</name>
<evidence type="ECO:0000313" key="1">
    <source>
        <dbReference type="EMBL" id="GCA65133.1"/>
    </source>
</evidence>
<comment type="caution">
    <text evidence="1">The sequence shown here is derived from an EMBL/GenBank/DDBJ whole genome shotgun (WGS) entry which is preliminary data.</text>
</comment>
<dbReference type="EMBL" id="BDIP01009890">
    <property type="protein sequence ID" value="GCA65133.1"/>
    <property type="molecule type" value="Genomic_DNA"/>
</dbReference>
<dbReference type="Proteomes" id="UP000265618">
    <property type="component" value="Unassembled WGS sequence"/>
</dbReference>